<comment type="similarity">
    <text evidence="3">Belongs to the RPAP3 family.</text>
</comment>
<evidence type="ECO:0000256" key="7">
    <source>
        <dbReference type="SAM" id="MobiDB-lite"/>
    </source>
</evidence>
<sequence>MTSPESMLKMQRQIRENATELQDYLHDLDSWEEEIKKKDETFKQMKPSTQVKAVPPPRSVAAVKKKTSAESKAKPKKLKSYDYRSWDKLDVDKMMEDMDADEEEEKKEVKKQMELDFKQLSLEEKTKGNDHLKHGRYDKAVECYTKGMQYDPENAVLPANRALAFLKLEKYIETEADCTLSLSMDPTYIKAYLRRGSARKAMTKIEGAIRDFKDVLKLEPDNKQARNELNIIENQGKSESKKVSTSHKFSGDDKGNLVLPIKKPLHLQSKKPLRRIHVEEVGGEIKNPKVAECNQKQDIDISRMDSTETKNPSQDMKTLKPTNGQMKPVLNGQSHQTETTVPGVPSTFYQFQADIRKIGHNRTNLFKYVKQIDPKLFPKLIKEQLETNILSAILGALMENIAGNENFIVEFLTNLTKVKRFEMAVMFLSKSDQQGELSSVFKKCNSNFLF</sequence>
<keyword evidence="2 5" id="KW-0802">TPR repeat</keyword>
<name>A0A6F9DRU4_9ASCI</name>
<feature type="repeat" description="TPR" evidence="5">
    <location>
        <begin position="121"/>
        <end position="154"/>
    </location>
</feature>
<dbReference type="Pfam" id="PF13181">
    <property type="entry name" value="TPR_8"/>
    <property type="match status" value="1"/>
</dbReference>
<keyword evidence="1" id="KW-0677">Repeat</keyword>
<protein>
    <recommendedName>
        <fullName evidence="4">RNA polymerase II-associated protein 3</fullName>
    </recommendedName>
</protein>
<dbReference type="InterPro" id="IPR019734">
    <property type="entry name" value="TPR_rpt"/>
</dbReference>
<dbReference type="InterPro" id="IPR013105">
    <property type="entry name" value="TPR_2"/>
</dbReference>
<evidence type="ECO:0000256" key="5">
    <source>
        <dbReference type="PROSITE-ProRule" id="PRU00339"/>
    </source>
</evidence>
<accession>A0A6F9DRU4</accession>
<dbReference type="Pfam" id="PF07719">
    <property type="entry name" value="TPR_2"/>
    <property type="match status" value="1"/>
</dbReference>
<reference evidence="9" key="1">
    <citation type="submission" date="2020-04" db="EMBL/GenBank/DDBJ databases">
        <authorList>
            <person name="Neveu A P."/>
        </authorList>
    </citation>
    <scope>NUCLEOTIDE SEQUENCE</scope>
    <source>
        <tissue evidence="9">Whole embryo</tissue>
    </source>
</reference>
<dbReference type="SUPFAM" id="SSF48452">
    <property type="entry name" value="TPR-like"/>
    <property type="match status" value="1"/>
</dbReference>
<keyword evidence="6" id="KW-0175">Coiled coil</keyword>
<proteinExistence type="evidence at transcript level"/>
<evidence type="ECO:0000256" key="1">
    <source>
        <dbReference type="ARBA" id="ARBA00022737"/>
    </source>
</evidence>
<feature type="region of interest" description="Disordered" evidence="7">
    <location>
        <begin position="234"/>
        <end position="255"/>
    </location>
</feature>
<evidence type="ECO:0000256" key="6">
    <source>
        <dbReference type="SAM" id="Coils"/>
    </source>
</evidence>
<dbReference type="GO" id="GO:0101031">
    <property type="term" value="C:protein folding chaperone complex"/>
    <property type="evidence" value="ECO:0007669"/>
    <property type="project" value="TreeGrafter"/>
</dbReference>
<evidence type="ECO:0000256" key="2">
    <source>
        <dbReference type="ARBA" id="ARBA00022803"/>
    </source>
</evidence>
<dbReference type="EMBL" id="LR789824">
    <property type="protein sequence ID" value="CAB3265686.1"/>
    <property type="molecule type" value="mRNA"/>
</dbReference>
<dbReference type="PROSITE" id="PS50005">
    <property type="entry name" value="TPR"/>
    <property type="match status" value="2"/>
</dbReference>
<organism evidence="9">
    <name type="scientific">Phallusia mammillata</name>
    <dbReference type="NCBI Taxonomy" id="59560"/>
    <lineage>
        <taxon>Eukaryota</taxon>
        <taxon>Metazoa</taxon>
        <taxon>Chordata</taxon>
        <taxon>Tunicata</taxon>
        <taxon>Ascidiacea</taxon>
        <taxon>Phlebobranchia</taxon>
        <taxon>Ascidiidae</taxon>
        <taxon>Phallusia</taxon>
    </lineage>
</organism>
<dbReference type="InterPro" id="IPR025986">
    <property type="entry name" value="RPAP3-like_C"/>
</dbReference>
<dbReference type="SMART" id="SM00028">
    <property type="entry name" value="TPR"/>
    <property type="match status" value="3"/>
</dbReference>
<dbReference type="InterPro" id="IPR011990">
    <property type="entry name" value="TPR-like_helical_dom_sf"/>
</dbReference>
<evidence type="ECO:0000313" key="9">
    <source>
        <dbReference type="EMBL" id="CAB3265686.1"/>
    </source>
</evidence>
<dbReference type="InterPro" id="IPR051966">
    <property type="entry name" value="RPAP3"/>
</dbReference>
<dbReference type="AlphaFoldDB" id="A0A6F9DRU4"/>
<feature type="coiled-coil region" evidence="6">
    <location>
        <begin position="14"/>
        <end position="41"/>
    </location>
</feature>
<dbReference type="Gene3D" id="1.25.40.10">
    <property type="entry name" value="Tetratricopeptide repeat domain"/>
    <property type="match status" value="1"/>
</dbReference>
<gene>
    <name evidence="9" type="primary">Rpap3-002</name>
</gene>
<dbReference type="PANTHER" id="PTHR46423">
    <property type="entry name" value="RNA POLYMERASE II-ASSOCIATED PROTEIN 3"/>
    <property type="match status" value="1"/>
</dbReference>
<evidence type="ECO:0000256" key="3">
    <source>
        <dbReference type="ARBA" id="ARBA00038275"/>
    </source>
</evidence>
<feature type="region of interest" description="Disordered" evidence="7">
    <location>
        <begin position="44"/>
        <end position="74"/>
    </location>
</feature>
<feature type="domain" description="RNA-polymerase II-associated protein 3-like C-terminal" evidence="8">
    <location>
        <begin position="345"/>
        <end position="433"/>
    </location>
</feature>
<evidence type="ECO:0000259" key="8">
    <source>
        <dbReference type="Pfam" id="PF13877"/>
    </source>
</evidence>
<feature type="repeat" description="TPR" evidence="5">
    <location>
        <begin position="189"/>
        <end position="222"/>
    </location>
</feature>
<dbReference type="Pfam" id="PF13877">
    <property type="entry name" value="RPAP3_C"/>
    <property type="match status" value="1"/>
</dbReference>
<dbReference type="PANTHER" id="PTHR46423:SF1">
    <property type="entry name" value="RNA POLYMERASE II-ASSOCIATED PROTEIN 3"/>
    <property type="match status" value="1"/>
</dbReference>
<evidence type="ECO:0000256" key="4">
    <source>
        <dbReference type="ARBA" id="ARBA00040133"/>
    </source>
</evidence>